<dbReference type="PANTHER" id="PTHR10543:SF138">
    <property type="entry name" value="CAROTENOID OXYGENASE"/>
    <property type="match status" value="1"/>
</dbReference>
<gene>
    <name evidence="6" type="ORF">GPECTOR_9g595</name>
</gene>
<dbReference type="AlphaFoldDB" id="A0A150GRW0"/>
<evidence type="ECO:0000256" key="4">
    <source>
        <dbReference type="PIRSR" id="PIRSR604294-1"/>
    </source>
</evidence>
<dbReference type="GO" id="GO:0046872">
    <property type="term" value="F:metal ion binding"/>
    <property type="evidence" value="ECO:0007669"/>
    <property type="project" value="UniProtKB-KW"/>
</dbReference>
<feature type="binding site" evidence="4">
    <location>
        <position position="339"/>
    </location>
    <ligand>
        <name>Fe cation</name>
        <dbReference type="ChEBI" id="CHEBI:24875"/>
        <note>catalytic</note>
    </ligand>
</feature>
<reference evidence="7" key="1">
    <citation type="journal article" date="2016" name="Nat. Commun.">
        <title>The Gonium pectorale genome demonstrates co-option of cell cycle regulation during the evolution of multicellularity.</title>
        <authorList>
            <person name="Hanschen E.R."/>
            <person name="Marriage T.N."/>
            <person name="Ferris P.J."/>
            <person name="Hamaji T."/>
            <person name="Toyoda A."/>
            <person name="Fujiyama A."/>
            <person name="Neme R."/>
            <person name="Noguchi H."/>
            <person name="Minakuchi Y."/>
            <person name="Suzuki M."/>
            <person name="Kawai-Toyooka H."/>
            <person name="Smith D.R."/>
            <person name="Sparks H."/>
            <person name="Anderson J."/>
            <person name="Bakaric R."/>
            <person name="Luria V."/>
            <person name="Karger A."/>
            <person name="Kirschner M.W."/>
            <person name="Durand P.M."/>
            <person name="Michod R.E."/>
            <person name="Nozaki H."/>
            <person name="Olson B.J."/>
        </authorList>
    </citation>
    <scope>NUCLEOTIDE SEQUENCE [LARGE SCALE GENOMIC DNA]</scope>
    <source>
        <strain evidence="7">NIES-2863</strain>
    </source>
</reference>
<evidence type="ECO:0000256" key="1">
    <source>
        <dbReference type="ARBA" id="ARBA00006787"/>
    </source>
</evidence>
<dbReference type="GO" id="GO:0016121">
    <property type="term" value="P:carotene catabolic process"/>
    <property type="evidence" value="ECO:0007669"/>
    <property type="project" value="TreeGrafter"/>
</dbReference>
<evidence type="ECO:0000256" key="2">
    <source>
        <dbReference type="ARBA" id="ARBA00022723"/>
    </source>
</evidence>
<evidence type="ECO:0000313" key="6">
    <source>
        <dbReference type="EMBL" id="KXZ52551.1"/>
    </source>
</evidence>
<dbReference type="OrthoDB" id="1069523at2759"/>
<dbReference type="InterPro" id="IPR004294">
    <property type="entry name" value="Carotenoid_Oase"/>
</dbReference>
<dbReference type="PANTHER" id="PTHR10543">
    <property type="entry name" value="BETA-CAROTENE DIOXYGENASE"/>
    <property type="match status" value="1"/>
</dbReference>
<feature type="region of interest" description="Disordered" evidence="5">
    <location>
        <begin position="1"/>
        <end position="25"/>
    </location>
</feature>
<comment type="caution">
    <text evidence="6">The sequence shown here is derived from an EMBL/GenBank/DDBJ whole genome shotgun (WGS) entry which is preliminary data.</text>
</comment>
<feature type="binding site" evidence="4">
    <location>
        <position position="263"/>
    </location>
    <ligand>
        <name>Fe cation</name>
        <dbReference type="ChEBI" id="CHEBI:24875"/>
        <note>catalytic</note>
    </ligand>
</feature>
<feature type="compositionally biased region" description="Basic and acidic residues" evidence="5">
    <location>
        <begin position="1"/>
        <end position="10"/>
    </location>
</feature>
<organism evidence="6 7">
    <name type="scientific">Gonium pectorale</name>
    <name type="common">Green alga</name>
    <dbReference type="NCBI Taxonomy" id="33097"/>
    <lineage>
        <taxon>Eukaryota</taxon>
        <taxon>Viridiplantae</taxon>
        <taxon>Chlorophyta</taxon>
        <taxon>core chlorophytes</taxon>
        <taxon>Chlorophyceae</taxon>
        <taxon>CS clade</taxon>
        <taxon>Chlamydomonadales</taxon>
        <taxon>Volvocaceae</taxon>
        <taxon>Gonium</taxon>
    </lineage>
</organism>
<keyword evidence="2 4" id="KW-0479">Metal-binding</keyword>
<dbReference type="Pfam" id="PF03055">
    <property type="entry name" value="RPE65"/>
    <property type="match status" value="1"/>
</dbReference>
<protein>
    <submittedName>
        <fullName evidence="6">Uncharacterized protein</fullName>
    </submittedName>
</protein>
<dbReference type="STRING" id="33097.A0A150GRW0"/>
<feature type="binding site" evidence="4">
    <location>
        <position position="565"/>
    </location>
    <ligand>
        <name>Fe cation</name>
        <dbReference type="ChEBI" id="CHEBI:24875"/>
        <note>catalytic</note>
    </ligand>
</feature>
<accession>A0A150GRW0</accession>
<evidence type="ECO:0000256" key="3">
    <source>
        <dbReference type="ARBA" id="ARBA00023004"/>
    </source>
</evidence>
<keyword evidence="3 4" id="KW-0408">Iron</keyword>
<dbReference type="EMBL" id="LSYV01000010">
    <property type="protein sequence ID" value="KXZ52551.1"/>
    <property type="molecule type" value="Genomic_DNA"/>
</dbReference>
<feature type="binding site" evidence="4">
    <location>
        <position position="208"/>
    </location>
    <ligand>
        <name>Fe cation</name>
        <dbReference type="ChEBI" id="CHEBI:24875"/>
        <note>catalytic</note>
    </ligand>
</feature>
<comment type="cofactor">
    <cofactor evidence="4">
        <name>Fe(2+)</name>
        <dbReference type="ChEBI" id="CHEBI:29033"/>
    </cofactor>
    <text evidence="4">Binds 1 Fe(2+) ion per subunit.</text>
</comment>
<dbReference type="GO" id="GO:0010436">
    <property type="term" value="F:carotenoid dioxygenase activity"/>
    <property type="evidence" value="ECO:0007669"/>
    <property type="project" value="TreeGrafter"/>
</dbReference>
<keyword evidence="7" id="KW-1185">Reference proteome</keyword>
<dbReference type="Proteomes" id="UP000075714">
    <property type="component" value="Unassembled WGS sequence"/>
</dbReference>
<feature type="compositionally biased region" description="Low complexity" evidence="5">
    <location>
        <begin position="12"/>
        <end position="25"/>
    </location>
</feature>
<comment type="similarity">
    <text evidence="1">Belongs to the carotenoid oxygenase family.</text>
</comment>
<evidence type="ECO:0000313" key="7">
    <source>
        <dbReference type="Proteomes" id="UP000075714"/>
    </source>
</evidence>
<sequence>MDPPPSERCRASPSSETATVTTTDTRSVPAVRMGPVTAEKLREHNSLFSSLLKEYAYFVEDDMVTGTIPPELTGTYYRNGPGLQIDNPRYRRHTFDGDGMILSLSFKDGRAYFRNRFVRTEGFVKEQAAGRPLFRNSFTRGSADGSLFFNPFDLSFKNVANTGVLSWAGQLYALWEGGLPYRMDPVTLETRGESRMGGALRGNTFGAHYRVTAERDGSRRWVAFSAASGFGGASITFYEFAEDGRMLHETAHPLEGVSMAFVHDMLVSEHYYIIVLGPVEFDGAKFLTSYMLSQCSIAECLVYQGDKPARVVLVPRPGRPSGKVLAPRVLETQPCFVFHHLNAFEAERPGAPAVGGGGPAEPLVVVDTVAWDSVSFSVNQYTYGPEYYNGGSRSHMVRLVCDPAAGTVASHRLLRRTVEFPVADPRVVGRPHSLAWAGCDMVDHPLHWGPNQGIVRLAIDERLGLRPAAAGGGKAAADARVLSSPEGTAEGVAADVWFAGERCFVGEPQFVPRPGSTAEGDGWLLAAVHNAETQRGEVVILDAQDLSAGPVATIRLPHRLPAGLHGSWDAAYTGPADGDEVPRWQELGTIRPL</sequence>
<evidence type="ECO:0000256" key="5">
    <source>
        <dbReference type="SAM" id="MobiDB-lite"/>
    </source>
</evidence>
<proteinExistence type="inferred from homology"/>
<name>A0A150GRW0_GONPE</name>